<feature type="transmembrane region" description="Helical" evidence="1">
    <location>
        <begin position="640"/>
        <end position="664"/>
    </location>
</feature>
<keyword evidence="1" id="KW-0812">Transmembrane</keyword>
<protein>
    <submittedName>
        <fullName evidence="4">CubicO group peptidase (Beta-lactamase class C family)</fullName>
    </submittedName>
</protein>
<dbReference type="Gene3D" id="3.40.710.10">
    <property type="entry name" value="DD-peptidase/beta-lactamase superfamily"/>
    <property type="match status" value="1"/>
</dbReference>
<comment type="caution">
    <text evidence="4">The sequence shown here is derived from an EMBL/GenBank/DDBJ whole genome shotgun (WGS) entry which is preliminary data.</text>
</comment>
<feature type="domain" description="Beta-lactamase-related" evidence="3">
    <location>
        <begin position="63"/>
        <end position="397"/>
    </location>
</feature>
<dbReference type="Proteomes" id="UP000276232">
    <property type="component" value="Unassembled WGS sequence"/>
</dbReference>
<dbReference type="InParanoid" id="A0A3N1G9Z1"/>
<sequence>MTTRTTSPPVRRRRGATALAGAALVAVLAGCGAPAAVPPPTPAPVVTAEPTTADVDAWLDGYLPAALEREGIAGATVAVLADGGLVTARGFGLADTGRTADDGAVPSGTPVPVDAEATLFRAGSVSKTVTALAVAQLVADGRLDLDVDVSEYLDFPVPRGYPQDLTLRHLLTHTGGFEERVEGVLATDGPVDLREHLATDPPAQVFAPGTTPAYSNYGNALAGYVVERVTGTPFAEHVQEAVLDPLGMTSSTFAQPLPDDLAGRLSRSYPDAAGAPTPFEFVGPAPAGALTTSGPDMARFTLALLGDLPGTEDVVGDEERALLLAPAADEEALGDLAAGPLPGLGTFDESRGGTQAWGHGGDTTHFHSQLHVLPDAHAGIFVSFNSSGTDATATVGLRRELVEAFDDRYVVRRDAVEPVAARPDPGGTADRAAAVAGRYSDTRGSATTFLAALPALGGTTLTALPDDRLLATPAPGSVTPAVYEEVRPWLWREVGGERLLPVRVEDGAVAAVGYEGAFTLRPATVAEQVGLPVLVVSALVLLVAVVAVPVGAVRRRRRGRPAAPRGLRVLRGLSRGAALAGLLALVGWVVVVQAVMSFTALPAAPLRGVQALQLLAAVGVVPAAARVAAEVRARAGRWQVVGAVLLLAALGATAWLAVALRLLAPSVSY</sequence>
<dbReference type="PROSITE" id="PS51257">
    <property type="entry name" value="PROKAR_LIPOPROTEIN"/>
    <property type="match status" value="1"/>
</dbReference>
<keyword evidence="5" id="KW-1185">Reference proteome</keyword>
<reference evidence="4 5" key="1">
    <citation type="journal article" date="2015" name="Stand. Genomic Sci.">
        <title>Genomic Encyclopedia of Bacterial and Archaeal Type Strains, Phase III: the genomes of soil and plant-associated and newly described type strains.</title>
        <authorList>
            <person name="Whitman W.B."/>
            <person name="Woyke T."/>
            <person name="Klenk H.P."/>
            <person name="Zhou Y."/>
            <person name="Lilburn T.G."/>
            <person name="Beck B.J."/>
            <person name="De Vos P."/>
            <person name="Vandamme P."/>
            <person name="Eisen J.A."/>
            <person name="Garrity G."/>
            <person name="Hugenholtz P."/>
            <person name="Kyrpides N.C."/>
        </authorList>
    </citation>
    <scope>NUCLEOTIDE SEQUENCE [LARGE SCALE GENOMIC DNA]</scope>
    <source>
        <strain evidence="4 5">CECT 7306</strain>
    </source>
</reference>
<evidence type="ECO:0000313" key="5">
    <source>
        <dbReference type="Proteomes" id="UP000276232"/>
    </source>
</evidence>
<dbReference type="SUPFAM" id="SSF56601">
    <property type="entry name" value="beta-lactamase/transpeptidase-like"/>
    <property type="match status" value="1"/>
</dbReference>
<keyword evidence="2" id="KW-0732">Signal</keyword>
<evidence type="ECO:0000256" key="2">
    <source>
        <dbReference type="SAM" id="SignalP"/>
    </source>
</evidence>
<keyword evidence="1" id="KW-1133">Transmembrane helix</keyword>
<dbReference type="OrthoDB" id="4281716at2"/>
<evidence type="ECO:0000256" key="1">
    <source>
        <dbReference type="SAM" id="Phobius"/>
    </source>
</evidence>
<dbReference type="PANTHER" id="PTHR46825">
    <property type="entry name" value="D-ALANYL-D-ALANINE-CARBOXYPEPTIDASE/ENDOPEPTIDASE AMPH"/>
    <property type="match status" value="1"/>
</dbReference>
<feature type="chain" id="PRO_5018277426" evidence="2">
    <location>
        <begin position="36"/>
        <end position="669"/>
    </location>
</feature>
<dbReference type="InterPro" id="IPR006311">
    <property type="entry name" value="TAT_signal"/>
</dbReference>
<dbReference type="AlphaFoldDB" id="A0A3N1G9Z1"/>
<feature type="signal peptide" evidence="2">
    <location>
        <begin position="1"/>
        <end position="35"/>
    </location>
</feature>
<dbReference type="RefSeq" id="WP_123381083.1">
    <property type="nucleotide sequence ID" value="NZ_RJKN01000008.1"/>
</dbReference>
<keyword evidence="1" id="KW-0472">Membrane</keyword>
<evidence type="ECO:0000259" key="3">
    <source>
        <dbReference type="Pfam" id="PF00144"/>
    </source>
</evidence>
<organism evidence="4 5">
    <name type="scientific">Pseudokineococcus lusitanus</name>
    <dbReference type="NCBI Taxonomy" id="763993"/>
    <lineage>
        <taxon>Bacteria</taxon>
        <taxon>Bacillati</taxon>
        <taxon>Actinomycetota</taxon>
        <taxon>Actinomycetes</taxon>
        <taxon>Kineosporiales</taxon>
        <taxon>Kineosporiaceae</taxon>
        <taxon>Pseudokineococcus</taxon>
    </lineage>
</organism>
<evidence type="ECO:0000313" key="4">
    <source>
        <dbReference type="EMBL" id="ROP26988.1"/>
    </source>
</evidence>
<dbReference type="PROSITE" id="PS51318">
    <property type="entry name" value="TAT"/>
    <property type="match status" value="1"/>
</dbReference>
<dbReference type="InterPro" id="IPR050491">
    <property type="entry name" value="AmpC-like"/>
</dbReference>
<feature type="transmembrane region" description="Helical" evidence="1">
    <location>
        <begin position="573"/>
        <end position="596"/>
    </location>
</feature>
<dbReference type="InterPro" id="IPR001466">
    <property type="entry name" value="Beta-lactam-related"/>
</dbReference>
<dbReference type="FunCoup" id="A0A3N1G9Z1">
    <property type="interactions" value="80"/>
</dbReference>
<dbReference type="PANTHER" id="PTHR46825:SF9">
    <property type="entry name" value="BETA-LACTAMASE-RELATED DOMAIN-CONTAINING PROTEIN"/>
    <property type="match status" value="1"/>
</dbReference>
<feature type="transmembrane region" description="Helical" evidence="1">
    <location>
        <begin position="529"/>
        <end position="552"/>
    </location>
</feature>
<dbReference type="InterPro" id="IPR012338">
    <property type="entry name" value="Beta-lactam/transpept-like"/>
</dbReference>
<name>A0A3N1G9Z1_9ACTN</name>
<dbReference type="EMBL" id="RJKN01000008">
    <property type="protein sequence ID" value="ROP26988.1"/>
    <property type="molecule type" value="Genomic_DNA"/>
</dbReference>
<feature type="transmembrane region" description="Helical" evidence="1">
    <location>
        <begin position="608"/>
        <end position="628"/>
    </location>
</feature>
<gene>
    <name evidence="4" type="ORF">EDC03_2916</name>
</gene>
<dbReference type="Pfam" id="PF00144">
    <property type="entry name" value="Beta-lactamase"/>
    <property type="match status" value="1"/>
</dbReference>
<accession>A0A3N1G9Z1</accession>
<proteinExistence type="predicted"/>